<keyword evidence="1" id="KW-0812">Transmembrane</keyword>
<accession>A0A2P8D0K9</accession>
<feature type="transmembrane region" description="Helical" evidence="1">
    <location>
        <begin position="6"/>
        <end position="23"/>
    </location>
</feature>
<evidence type="ECO:0000313" key="3">
    <source>
        <dbReference type="Proteomes" id="UP000240572"/>
    </source>
</evidence>
<gene>
    <name evidence="2" type="ORF">B0I18_107173</name>
</gene>
<reference evidence="2 3" key="1">
    <citation type="submission" date="2018-03" db="EMBL/GenBank/DDBJ databases">
        <title>Genomic Encyclopedia of Type Strains, Phase III (KMG-III): the genomes of soil and plant-associated and newly described type strains.</title>
        <authorList>
            <person name="Whitman W."/>
        </authorList>
    </citation>
    <scope>NUCLEOTIDE SEQUENCE [LARGE SCALE GENOMIC DNA]</scope>
    <source>
        <strain evidence="2 3">CGMCC 1.12700</strain>
    </source>
</reference>
<dbReference type="AlphaFoldDB" id="A0A2P8D0K9"/>
<proteinExistence type="predicted"/>
<keyword evidence="1" id="KW-0472">Membrane</keyword>
<dbReference type="Proteomes" id="UP000240572">
    <property type="component" value="Unassembled WGS sequence"/>
</dbReference>
<keyword evidence="3" id="KW-1185">Reference proteome</keyword>
<evidence type="ECO:0000256" key="1">
    <source>
        <dbReference type="SAM" id="Phobius"/>
    </source>
</evidence>
<keyword evidence="1" id="KW-1133">Transmembrane helix</keyword>
<name>A0A2P8D0K9_9BACT</name>
<dbReference type="EMBL" id="PYGD01000007">
    <property type="protein sequence ID" value="PSK90762.1"/>
    <property type="molecule type" value="Genomic_DNA"/>
</dbReference>
<comment type="caution">
    <text evidence="2">The sequence shown here is derived from an EMBL/GenBank/DDBJ whole genome shotgun (WGS) entry which is preliminary data.</text>
</comment>
<protein>
    <submittedName>
        <fullName evidence="2">Uncharacterized protein</fullName>
    </submittedName>
</protein>
<organism evidence="2 3">
    <name type="scientific">Taibaiella chishuiensis</name>
    <dbReference type="NCBI Taxonomy" id="1434707"/>
    <lineage>
        <taxon>Bacteria</taxon>
        <taxon>Pseudomonadati</taxon>
        <taxon>Bacteroidota</taxon>
        <taxon>Chitinophagia</taxon>
        <taxon>Chitinophagales</taxon>
        <taxon>Chitinophagaceae</taxon>
        <taxon>Taibaiella</taxon>
    </lineage>
</organism>
<sequence length="37" mass="4339">MINSYIFGGVCLLIVLCMVTYTVKKFMDFKREFGSKR</sequence>
<evidence type="ECO:0000313" key="2">
    <source>
        <dbReference type="EMBL" id="PSK90762.1"/>
    </source>
</evidence>